<protein>
    <recommendedName>
        <fullName evidence="5">Secreted protein</fullName>
    </recommendedName>
</protein>
<evidence type="ECO:0000256" key="2">
    <source>
        <dbReference type="SAM" id="SignalP"/>
    </source>
</evidence>
<keyword evidence="2" id="KW-0732">Signal</keyword>
<organism evidence="3 4">
    <name type="scientific">Mycena metata</name>
    <dbReference type="NCBI Taxonomy" id="1033252"/>
    <lineage>
        <taxon>Eukaryota</taxon>
        <taxon>Fungi</taxon>
        <taxon>Dikarya</taxon>
        <taxon>Basidiomycota</taxon>
        <taxon>Agaricomycotina</taxon>
        <taxon>Agaricomycetes</taxon>
        <taxon>Agaricomycetidae</taxon>
        <taxon>Agaricales</taxon>
        <taxon>Marasmiineae</taxon>
        <taxon>Mycenaceae</taxon>
        <taxon>Mycena</taxon>
    </lineage>
</organism>
<sequence>MALRHFSFSFYLFLSFHAEGDALLGVHYPSSTCASPGSRRPTFSGSVRGGRRAARSTGKAKGSMSMGLSWWICMRRCYAESSAGERRQSHLARAGYWCGEAC</sequence>
<feature type="region of interest" description="Disordered" evidence="1">
    <location>
        <begin position="32"/>
        <end position="61"/>
    </location>
</feature>
<dbReference type="EMBL" id="JARKIB010000030">
    <property type="protein sequence ID" value="KAJ7763370.1"/>
    <property type="molecule type" value="Genomic_DNA"/>
</dbReference>
<accession>A0AAD7NJT1</accession>
<evidence type="ECO:0000313" key="4">
    <source>
        <dbReference type="Proteomes" id="UP001215598"/>
    </source>
</evidence>
<feature type="chain" id="PRO_5042008410" description="Secreted protein" evidence="2">
    <location>
        <begin position="23"/>
        <end position="102"/>
    </location>
</feature>
<keyword evidence="4" id="KW-1185">Reference proteome</keyword>
<comment type="caution">
    <text evidence="3">The sequence shown here is derived from an EMBL/GenBank/DDBJ whole genome shotgun (WGS) entry which is preliminary data.</text>
</comment>
<gene>
    <name evidence="3" type="ORF">B0H16DRAFT_1527613</name>
</gene>
<feature type="signal peptide" evidence="2">
    <location>
        <begin position="1"/>
        <end position="22"/>
    </location>
</feature>
<proteinExistence type="predicted"/>
<dbReference type="AlphaFoldDB" id="A0AAD7NJT1"/>
<evidence type="ECO:0000256" key="1">
    <source>
        <dbReference type="SAM" id="MobiDB-lite"/>
    </source>
</evidence>
<evidence type="ECO:0008006" key="5">
    <source>
        <dbReference type="Google" id="ProtNLM"/>
    </source>
</evidence>
<dbReference type="Proteomes" id="UP001215598">
    <property type="component" value="Unassembled WGS sequence"/>
</dbReference>
<evidence type="ECO:0000313" key="3">
    <source>
        <dbReference type="EMBL" id="KAJ7763370.1"/>
    </source>
</evidence>
<reference evidence="3" key="1">
    <citation type="submission" date="2023-03" db="EMBL/GenBank/DDBJ databases">
        <title>Massive genome expansion in bonnet fungi (Mycena s.s.) driven by repeated elements and novel gene families across ecological guilds.</title>
        <authorList>
            <consortium name="Lawrence Berkeley National Laboratory"/>
            <person name="Harder C.B."/>
            <person name="Miyauchi S."/>
            <person name="Viragh M."/>
            <person name="Kuo A."/>
            <person name="Thoen E."/>
            <person name="Andreopoulos B."/>
            <person name="Lu D."/>
            <person name="Skrede I."/>
            <person name="Drula E."/>
            <person name="Henrissat B."/>
            <person name="Morin E."/>
            <person name="Kohler A."/>
            <person name="Barry K."/>
            <person name="LaButti K."/>
            <person name="Morin E."/>
            <person name="Salamov A."/>
            <person name="Lipzen A."/>
            <person name="Mereny Z."/>
            <person name="Hegedus B."/>
            <person name="Baldrian P."/>
            <person name="Stursova M."/>
            <person name="Weitz H."/>
            <person name="Taylor A."/>
            <person name="Grigoriev I.V."/>
            <person name="Nagy L.G."/>
            <person name="Martin F."/>
            <person name="Kauserud H."/>
        </authorList>
    </citation>
    <scope>NUCLEOTIDE SEQUENCE</scope>
    <source>
        <strain evidence="3">CBHHK182m</strain>
    </source>
</reference>
<name>A0AAD7NJT1_9AGAR</name>